<evidence type="ECO:0000256" key="1">
    <source>
        <dbReference type="ARBA" id="ARBA00000548"/>
    </source>
</evidence>
<dbReference type="InterPro" id="IPR013780">
    <property type="entry name" value="Glyco_hydro_b"/>
</dbReference>
<dbReference type="VEuPathDB" id="VectorBase:ASIC008791"/>
<dbReference type="Pfam" id="PF02806">
    <property type="entry name" value="Alpha-amylase_C"/>
    <property type="match status" value="1"/>
</dbReference>
<dbReference type="SUPFAM" id="SSF51445">
    <property type="entry name" value="(Trans)glycosidases"/>
    <property type="match status" value="1"/>
</dbReference>
<dbReference type="OMA" id="ISDCYSC"/>
<accession>A0A084VTC4</accession>
<keyword evidence="4" id="KW-0732">Signal</keyword>
<evidence type="ECO:0000313" key="7">
    <source>
        <dbReference type="EnsemblMetazoa" id="ASIC008791-PA"/>
    </source>
</evidence>
<proteinExistence type="inferred from homology"/>
<dbReference type="Gene3D" id="3.20.20.80">
    <property type="entry name" value="Glycosidases"/>
    <property type="match status" value="1"/>
</dbReference>
<dbReference type="AlphaFoldDB" id="A0A084VTC4"/>
<dbReference type="InterPro" id="IPR006048">
    <property type="entry name" value="A-amylase/branching_C"/>
</dbReference>
<evidence type="ECO:0000313" key="8">
    <source>
        <dbReference type="Proteomes" id="UP000030765"/>
    </source>
</evidence>
<dbReference type="GO" id="GO:0043169">
    <property type="term" value="F:cation binding"/>
    <property type="evidence" value="ECO:0007669"/>
    <property type="project" value="InterPro"/>
</dbReference>
<sequence>MATAFMLAHPFGIVRIMSSFSFADSEQGPPQDANENLISPTFNADNSCGGGWVCEHRWRQIYNMVGFRNAVAGTQINDWWDNGNYQMAFCRGGRGFIAFNLESFDLNQNLQTCLPPGTYCDVISDCYSCQRV</sequence>
<dbReference type="VEuPathDB" id="VectorBase:ASIS015091"/>
<organism evidence="6">
    <name type="scientific">Anopheles sinensis</name>
    <name type="common">Mosquito</name>
    <dbReference type="NCBI Taxonomy" id="74873"/>
    <lineage>
        <taxon>Eukaryota</taxon>
        <taxon>Metazoa</taxon>
        <taxon>Ecdysozoa</taxon>
        <taxon>Arthropoda</taxon>
        <taxon>Hexapoda</taxon>
        <taxon>Insecta</taxon>
        <taxon>Pterygota</taxon>
        <taxon>Neoptera</taxon>
        <taxon>Endopterygota</taxon>
        <taxon>Diptera</taxon>
        <taxon>Nematocera</taxon>
        <taxon>Culicoidea</taxon>
        <taxon>Culicidae</taxon>
        <taxon>Anophelinae</taxon>
        <taxon>Anopheles</taxon>
    </lineage>
</organism>
<dbReference type="Gene3D" id="2.60.40.1180">
    <property type="entry name" value="Golgi alpha-mannosidase II"/>
    <property type="match status" value="1"/>
</dbReference>
<dbReference type="InterPro" id="IPR017853">
    <property type="entry name" value="GH"/>
</dbReference>
<reference evidence="6 8" key="1">
    <citation type="journal article" date="2014" name="BMC Genomics">
        <title>Genome sequence of Anopheles sinensis provides insight into genetics basis of mosquito competence for malaria parasites.</title>
        <authorList>
            <person name="Zhou D."/>
            <person name="Zhang D."/>
            <person name="Ding G."/>
            <person name="Shi L."/>
            <person name="Hou Q."/>
            <person name="Ye Y."/>
            <person name="Xu Y."/>
            <person name="Zhou H."/>
            <person name="Xiong C."/>
            <person name="Li S."/>
            <person name="Yu J."/>
            <person name="Hong S."/>
            <person name="Yu X."/>
            <person name="Zou P."/>
            <person name="Chen C."/>
            <person name="Chang X."/>
            <person name="Wang W."/>
            <person name="Lv Y."/>
            <person name="Sun Y."/>
            <person name="Ma L."/>
            <person name="Shen B."/>
            <person name="Zhu C."/>
        </authorList>
    </citation>
    <scope>NUCLEOTIDE SEQUENCE [LARGE SCALE GENOMIC DNA]</scope>
</reference>
<protein>
    <recommendedName>
        <fullName evidence="3">alpha-amylase</fullName>
        <ecNumber evidence="3">3.2.1.1</ecNumber>
    </recommendedName>
</protein>
<gene>
    <name evidence="6" type="ORF">ZHAS_00008791</name>
</gene>
<dbReference type="PANTHER" id="PTHR43447">
    <property type="entry name" value="ALPHA-AMYLASE"/>
    <property type="match status" value="1"/>
</dbReference>
<dbReference type="GO" id="GO:0004556">
    <property type="term" value="F:alpha-amylase activity"/>
    <property type="evidence" value="ECO:0007669"/>
    <property type="project" value="UniProtKB-EC"/>
</dbReference>
<dbReference type="GO" id="GO:0005975">
    <property type="term" value="P:carbohydrate metabolic process"/>
    <property type="evidence" value="ECO:0007669"/>
    <property type="project" value="InterPro"/>
</dbReference>
<dbReference type="OrthoDB" id="550577at2759"/>
<dbReference type="EC" id="3.2.1.1" evidence="3"/>
<keyword evidence="8" id="KW-1185">Reference proteome</keyword>
<evidence type="ECO:0000259" key="5">
    <source>
        <dbReference type="SMART" id="SM00632"/>
    </source>
</evidence>
<reference evidence="7" key="2">
    <citation type="submission" date="2020-05" db="UniProtKB">
        <authorList>
            <consortium name="EnsemblMetazoa"/>
        </authorList>
    </citation>
    <scope>IDENTIFICATION</scope>
</reference>
<evidence type="ECO:0000256" key="3">
    <source>
        <dbReference type="ARBA" id="ARBA00012595"/>
    </source>
</evidence>
<dbReference type="STRING" id="74873.A0A084VTC4"/>
<comment type="catalytic activity">
    <reaction evidence="1">
        <text>Endohydrolysis of (1-&gt;4)-alpha-D-glucosidic linkages in polysaccharides containing three or more (1-&gt;4)-alpha-linked D-glucose units.</text>
        <dbReference type="EC" id="3.2.1.1"/>
    </reaction>
</comment>
<dbReference type="EMBL" id="ATLV01016308">
    <property type="status" value="NOT_ANNOTATED_CDS"/>
    <property type="molecule type" value="Genomic_DNA"/>
</dbReference>
<dbReference type="InterPro" id="IPR031319">
    <property type="entry name" value="A-amylase_C"/>
</dbReference>
<evidence type="ECO:0000313" key="6">
    <source>
        <dbReference type="EMBL" id="KFB41218.1"/>
    </source>
</evidence>
<feature type="domain" description="Alpha-amylase C-terminal" evidence="5">
    <location>
        <begin position="77"/>
        <end position="131"/>
    </location>
</feature>
<comment type="similarity">
    <text evidence="2">Belongs to the glycosyl hydrolase 13 family.</text>
</comment>
<dbReference type="EnsemblMetazoa" id="ASIC008791-RA">
    <property type="protein sequence ID" value="ASIC008791-PA"/>
    <property type="gene ID" value="ASIC008791"/>
</dbReference>
<name>A0A084VTC4_ANOSI</name>
<evidence type="ECO:0000256" key="4">
    <source>
        <dbReference type="ARBA" id="ARBA00022729"/>
    </source>
</evidence>
<evidence type="ECO:0000256" key="2">
    <source>
        <dbReference type="ARBA" id="ARBA00008061"/>
    </source>
</evidence>
<dbReference type="Proteomes" id="UP000030765">
    <property type="component" value="Unassembled WGS sequence"/>
</dbReference>
<dbReference type="SUPFAM" id="SSF51011">
    <property type="entry name" value="Glycosyl hydrolase domain"/>
    <property type="match status" value="1"/>
</dbReference>
<dbReference type="SMART" id="SM00632">
    <property type="entry name" value="Aamy_C"/>
    <property type="match status" value="1"/>
</dbReference>
<dbReference type="EMBL" id="KE525077">
    <property type="protein sequence ID" value="KFB41218.1"/>
    <property type="molecule type" value="Genomic_DNA"/>
</dbReference>